<dbReference type="InterPro" id="IPR019052">
    <property type="entry name" value="DUF2383"/>
</dbReference>
<organism evidence="2 3">
    <name type="scientific">Dyella jiangningensis</name>
    <dbReference type="NCBI Taxonomy" id="1379159"/>
    <lineage>
        <taxon>Bacteria</taxon>
        <taxon>Pseudomonadati</taxon>
        <taxon>Pseudomonadota</taxon>
        <taxon>Gammaproteobacteria</taxon>
        <taxon>Lysobacterales</taxon>
        <taxon>Rhodanobacteraceae</taxon>
        <taxon>Dyella</taxon>
    </lineage>
</organism>
<feature type="domain" description="DUF2383" evidence="1">
    <location>
        <begin position="8"/>
        <end position="114"/>
    </location>
</feature>
<reference evidence="2 3" key="1">
    <citation type="journal article" date="2018" name="Genet. Mol. Biol.">
        <title>The genome sequence of Dyella jiangningensis FCAV SCS01 from a lignocellulose-decomposing microbial consortium metagenome reveals potential for biotechnological applications.</title>
        <authorList>
            <person name="Desiderato J.G."/>
            <person name="Alvarenga D.O."/>
            <person name="Constancio M.T.L."/>
            <person name="Alves L.M.C."/>
            <person name="Varani A.M."/>
        </authorList>
    </citation>
    <scope>NUCLEOTIDE SEQUENCE [LARGE SCALE GENOMIC DNA]</scope>
    <source>
        <strain evidence="2 3">FCAV SCS01</strain>
    </source>
</reference>
<evidence type="ECO:0000313" key="2">
    <source>
        <dbReference type="EMBL" id="RAO77262.1"/>
    </source>
</evidence>
<evidence type="ECO:0000313" key="3">
    <source>
        <dbReference type="Proteomes" id="UP000248926"/>
    </source>
</evidence>
<dbReference type="AlphaFoldDB" id="A0A328P8W4"/>
<comment type="caution">
    <text evidence="2">The sequence shown here is derived from an EMBL/GenBank/DDBJ whole genome shotgun (WGS) entry which is preliminary data.</text>
</comment>
<name>A0A328P8W4_9GAMM</name>
<dbReference type="Gene3D" id="1.20.1260.10">
    <property type="match status" value="1"/>
</dbReference>
<protein>
    <recommendedName>
        <fullName evidence="1">DUF2383 domain-containing protein</fullName>
    </recommendedName>
</protein>
<accession>A0A328P8W4</accession>
<sequence>MTNHAHDISILNGLIEAMLDSCDGYREAAEQSKNVMMAELFRHWATQRRQATTDLRETVRALGGEPQEDGTVLASAHRVFLDLRAHMSRTNKAVVQEVERGEDHIKHKFERALMDRKIGVVARLAVQSAYVSVKSGHDDMRNLKRSYD</sequence>
<dbReference type="OrthoDB" id="268257at2"/>
<gene>
    <name evidence="2" type="ORF">CA260_05070</name>
</gene>
<dbReference type="PIRSF" id="PIRSF029477">
    <property type="entry name" value="UCP029477"/>
    <property type="match status" value="1"/>
</dbReference>
<dbReference type="InterPro" id="IPR016920">
    <property type="entry name" value="UCP029477"/>
</dbReference>
<dbReference type="Pfam" id="PF09537">
    <property type="entry name" value="DUF2383"/>
    <property type="match status" value="1"/>
</dbReference>
<dbReference type="EMBL" id="NFZS01000001">
    <property type="protein sequence ID" value="RAO77262.1"/>
    <property type="molecule type" value="Genomic_DNA"/>
</dbReference>
<dbReference type="InterPro" id="IPR011971">
    <property type="entry name" value="CHP02284"/>
</dbReference>
<evidence type="ECO:0000259" key="1">
    <source>
        <dbReference type="Pfam" id="PF09537"/>
    </source>
</evidence>
<proteinExistence type="predicted"/>
<dbReference type="NCBIfam" id="TIGR02284">
    <property type="entry name" value="PA2169 family four-helix-bundle protein"/>
    <property type="match status" value="1"/>
</dbReference>
<dbReference type="Proteomes" id="UP000248926">
    <property type="component" value="Unassembled WGS sequence"/>
</dbReference>
<dbReference type="RefSeq" id="WP_111981315.1">
    <property type="nucleotide sequence ID" value="NZ_NFZS01000001.1"/>
</dbReference>
<keyword evidence="3" id="KW-1185">Reference proteome</keyword>
<dbReference type="InterPro" id="IPR012347">
    <property type="entry name" value="Ferritin-like"/>
</dbReference>